<proteinExistence type="predicted"/>
<reference evidence="1 2" key="1">
    <citation type="submission" date="2023-02" db="EMBL/GenBank/DDBJ databases">
        <title>LHISI_Scaffold_Assembly.</title>
        <authorList>
            <person name="Stuart O.P."/>
            <person name="Cleave R."/>
            <person name="Magrath M.J.L."/>
            <person name="Mikheyev A.S."/>
        </authorList>
    </citation>
    <scope>NUCLEOTIDE SEQUENCE [LARGE SCALE GENOMIC DNA]</scope>
    <source>
        <strain evidence="1">Daus_M_001</strain>
        <tissue evidence="1">Leg muscle</tissue>
    </source>
</reference>
<protein>
    <submittedName>
        <fullName evidence="1">Uncharacterized protein</fullName>
    </submittedName>
</protein>
<dbReference type="Proteomes" id="UP001159363">
    <property type="component" value="Chromosome 9"/>
</dbReference>
<name>A0ABQ9GNC1_9NEOP</name>
<comment type="caution">
    <text evidence="1">The sequence shown here is derived from an EMBL/GenBank/DDBJ whole genome shotgun (WGS) entry which is preliminary data.</text>
</comment>
<gene>
    <name evidence="1" type="ORF">PR048_024333</name>
</gene>
<evidence type="ECO:0000313" key="1">
    <source>
        <dbReference type="EMBL" id="KAJ8873515.1"/>
    </source>
</evidence>
<sequence>MVKASWQLAVQGPHTYQELIIRVLRAVETRLADSRGTDKPRSERVSITSQSAGIDGVFHMPVDNKMVVRSEVIYKNSHGLLYKLNSQLTDGEAMQLAITEDHGCKACSVGIEHWCGCSQTGGPLVAGPHILPPYMDVLVFAATTEAGLVTERLPAAILNGSMTVGHGTIVVCCDSDMQPMALQVEEWQDVYCLSISVIKGIRMRVNSHPNCYHSPRSFNILYAISNEIWGCGGRAVSPLASHQGNRVQCLARSLDFRIWEWCRMMPLVRGVFPFPPTLSLRYCSILTSIPLVGSQDFATYHSPLVYPYLKLSAICSVQTFLNNDQLRQMCSSSTAEYLGCGHMEANPASKVLTLPVYLPHYLIAALATSPGVLEAFEYTLPTHPATDGLRSVHTLPTNKLFLMKGDDCLHCSGRALSRQ</sequence>
<dbReference type="EMBL" id="JARBHB010000010">
    <property type="protein sequence ID" value="KAJ8873515.1"/>
    <property type="molecule type" value="Genomic_DNA"/>
</dbReference>
<evidence type="ECO:0000313" key="2">
    <source>
        <dbReference type="Proteomes" id="UP001159363"/>
    </source>
</evidence>
<accession>A0ABQ9GNC1</accession>
<organism evidence="1 2">
    <name type="scientific">Dryococelus australis</name>
    <dbReference type="NCBI Taxonomy" id="614101"/>
    <lineage>
        <taxon>Eukaryota</taxon>
        <taxon>Metazoa</taxon>
        <taxon>Ecdysozoa</taxon>
        <taxon>Arthropoda</taxon>
        <taxon>Hexapoda</taxon>
        <taxon>Insecta</taxon>
        <taxon>Pterygota</taxon>
        <taxon>Neoptera</taxon>
        <taxon>Polyneoptera</taxon>
        <taxon>Phasmatodea</taxon>
        <taxon>Verophasmatodea</taxon>
        <taxon>Anareolatae</taxon>
        <taxon>Phasmatidae</taxon>
        <taxon>Eurycanthinae</taxon>
        <taxon>Dryococelus</taxon>
    </lineage>
</organism>
<keyword evidence="2" id="KW-1185">Reference proteome</keyword>